<keyword evidence="2" id="KW-1185">Reference proteome</keyword>
<dbReference type="KEGG" id="vg:65130613"/>
<reference evidence="1 2" key="1">
    <citation type="submission" date="2020-07" db="EMBL/GenBank/DDBJ databases">
        <title>Taxonomic proposal: Crassvirales, a new order of highly abundant and diverse bacterial viruses.</title>
        <authorList>
            <person name="Shkoporov A.N."/>
            <person name="Stockdale S.R."/>
            <person name="Guerin E."/>
            <person name="Ross R.P."/>
            <person name="Hill C."/>
        </authorList>
    </citation>
    <scope>NUCLEOTIDE SEQUENCE [LARGE SCALE GENOMIC DNA]</scope>
</reference>
<proteinExistence type="predicted"/>
<protein>
    <submittedName>
        <fullName evidence="1">Uncharacterized protein</fullName>
    </submittedName>
</protein>
<evidence type="ECO:0000313" key="1">
    <source>
        <dbReference type="EMBL" id="QOR56700.1"/>
    </source>
</evidence>
<accession>A0A7M1RUJ6</accession>
<sequence>MKKMPKVDAYDPVIYPRMLWVAGQVEGLDKMFIFNKMEDTSEEDPDGYKSLLYESDHGTGVLVTVPVTKKSDRTKGALVIILDWDALQGGDEAHEAVHAADYIFDELGMYTQSFANHNEQYAYLVGWIAGCISKTIIKLKQYDTRRESDDVEDRA</sequence>
<dbReference type="RefSeq" id="YP_010112152.1">
    <property type="nucleotide sequence ID" value="NC_055888.1"/>
</dbReference>
<dbReference type="GeneID" id="65130613"/>
<organism evidence="1 2">
    <name type="scientific">uncultured phage cr52_1</name>
    <dbReference type="NCBI Taxonomy" id="2772079"/>
    <lineage>
        <taxon>Viruses</taxon>
        <taxon>Duplodnaviria</taxon>
        <taxon>Heunggongvirae</taxon>
        <taxon>Uroviricota</taxon>
        <taxon>Caudoviricetes</taxon>
        <taxon>Crassvirales</taxon>
        <taxon>Suoliviridae</taxon>
        <taxon>Loutivirinae</taxon>
        <taxon>Buchavirus</taxon>
        <taxon>Buchavirus copri</taxon>
    </lineage>
</organism>
<name>A0A7M1RUJ6_9CAUD</name>
<dbReference type="EMBL" id="MT774395">
    <property type="protein sequence ID" value="QOR56700.1"/>
    <property type="molecule type" value="Genomic_DNA"/>
</dbReference>
<dbReference type="Proteomes" id="UP000594150">
    <property type="component" value="Segment"/>
</dbReference>
<evidence type="ECO:0000313" key="2">
    <source>
        <dbReference type="Proteomes" id="UP000594150"/>
    </source>
</evidence>